<keyword evidence="12" id="KW-1185">Reference proteome</keyword>
<evidence type="ECO:0000256" key="3">
    <source>
        <dbReference type="ARBA" id="ARBA00022692"/>
    </source>
</evidence>
<feature type="binding site" evidence="10">
    <location>
        <position position="81"/>
    </location>
    <ligand>
        <name>Na(+)</name>
        <dbReference type="ChEBI" id="CHEBI:29101"/>
        <note>structural</note>
    </ligand>
</feature>
<reference evidence="12" key="1">
    <citation type="journal article" date="2019" name="Int. J. Syst. Evol. Microbiol.">
        <title>The Global Catalogue of Microorganisms (GCM) 10K type strain sequencing project: providing services to taxonomists for standard genome sequencing and annotation.</title>
        <authorList>
            <consortium name="The Broad Institute Genomics Platform"/>
            <consortium name="The Broad Institute Genome Sequencing Center for Infectious Disease"/>
            <person name="Wu L."/>
            <person name="Ma J."/>
        </authorList>
    </citation>
    <scope>NUCLEOTIDE SEQUENCE [LARGE SCALE GENOMIC DNA]</scope>
    <source>
        <strain evidence="12">JCM 14900</strain>
    </source>
</reference>
<keyword evidence="10" id="KW-0479">Metal-binding</keyword>
<keyword evidence="5 10" id="KW-0472">Membrane</keyword>
<evidence type="ECO:0000256" key="5">
    <source>
        <dbReference type="ARBA" id="ARBA00023136"/>
    </source>
</evidence>
<dbReference type="Proteomes" id="UP001501343">
    <property type="component" value="Unassembled WGS sequence"/>
</dbReference>
<dbReference type="Pfam" id="PF02537">
    <property type="entry name" value="CRCB"/>
    <property type="match status" value="1"/>
</dbReference>
<keyword evidence="3 10" id="KW-0812">Transmembrane</keyword>
<dbReference type="InterPro" id="IPR003691">
    <property type="entry name" value="FluC"/>
</dbReference>
<comment type="catalytic activity">
    <reaction evidence="8">
        <text>fluoride(in) = fluoride(out)</text>
        <dbReference type="Rhea" id="RHEA:76159"/>
        <dbReference type="ChEBI" id="CHEBI:17051"/>
    </reaction>
    <physiologicalReaction direction="left-to-right" evidence="8">
        <dbReference type="Rhea" id="RHEA:76160"/>
    </physiologicalReaction>
</comment>
<keyword evidence="2 10" id="KW-1003">Cell membrane</keyword>
<comment type="caution">
    <text evidence="11">The sequence shown here is derived from an EMBL/GenBank/DDBJ whole genome shotgun (WGS) entry which is preliminary data.</text>
</comment>
<dbReference type="HAMAP" id="MF_00454">
    <property type="entry name" value="FluC"/>
    <property type="match status" value="1"/>
</dbReference>
<keyword evidence="10" id="KW-0915">Sodium</keyword>
<dbReference type="EMBL" id="BAAAOF010000002">
    <property type="protein sequence ID" value="GAA1920123.1"/>
    <property type="molecule type" value="Genomic_DNA"/>
</dbReference>
<organism evidence="11 12">
    <name type="scientific">Microbacterium aoyamense</name>
    <dbReference type="NCBI Taxonomy" id="344166"/>
    <lineage>
        <taxon>Bacteria</taxon>
        <taxon>Bacillati</taxon>
        <taxon>Actinomycetota</taxon>
        <taxon>Actinomycetes</taxon>
        <taxon>Micrococcales</taxon>
        <taxon>Microbacteriaceae</taxon>
        <taxon>Microbacterium</taxon>
    </lineage>
</organism>
<evidence type="ECO:0000313" key="12">
    <source>
        <dbReference type="Proteomes" id="UP001501343"/>
    </source>
</evidence>
<comment type="function">
    <text evidence="9 10">Fluoride-specific ion channel. Important for reducing fluoride concentration in the cell, thus reducing its toxicity.</text>
</comment>
<evidence type="ECO:0000256" key="6">
    <source>
        <dbReference type="ARBA" id="ARBA00023303"/>
    </source>
</evidence>
<feature type="transmembrane region" description="Helical" evidence="10">
    <location>
        <begin position="35"/>
        <end position="59"/>
    </location>
</feature>
<keyword evidence="4 10" id="KW-1133">Transmembrane helix</keyword>
<accession>A0ABP5AQV4</accession>
<name>A0ABP5AQV4_9MICO</name>
<evidence type="ECO:0000256" key="2">
    <source>
        <dbReference type="ARBA" id="ARBA00022475"/>
    </source>
</evidence>
<comment type="similarity">
    <text evidence="7 10">Belongs to the fluoride channel Fluc/FEX (TC 1.A.43) family.</text>
</comment>
<comment type="activity regulation">
    <text evidence="10">Na(+) is not transported, but it plays an essential structural role and its presence is essential for fluoride channel function.</text>
</comment>
<feature type="transmembrane region" description="Helical" evidence="10">
    <location>
        <begin position="71"/>
        <end position="91"/>
    </location>
</feature>
<feature type="transmembrane region" description="Helical" evidence="10">
    <location>
        <begin position="97"/>
        <end position="119"/>
    </location>
</feature>
<evidence type="ECO:0000256" key="10">
    <source>
        <dbReference type="HAMAP-Rule" id="MF_00454"/>
    </source>
</evidence>
<comment type="subcellular location">
    <subcellularLocation>
        <location evidence="1 10">Cell membrane</location>
        <topology evidence="1 10">Multi-pass membrane protein</topology>
    </subcellularLocation>
</comment>
<evidence type="ECO:0000313" key="11">
    <source>
        <dbReference type="EMBL" id="GAA1920123.1"/>
    </source>
</evidence>
<keyword evidence="10" id="KW-0406">Ion transport</keyword>
<evidence type="ECO:0000256" key="9">
    <source>
        <dbReference type="ARBA" id="ARBA00049940"/>
    </source>
</evidence>
<keyword evidence="6 10" id="KW-0407">Ion channel</keyword>
<evidence type="ECO:0000256" key="4">
    <source>
        <dbReference type="ARBA" id="ARBA00022989"/>
    </source>
</evidence>
<feature type="binding site" evidence="10">
    <location>
        <position position="84"/>
    </location>
    <ligand>
        <name>Na(+)</name>
        <dbReference type="ChEBI" id="CHEBI:29101"/>
        <note>structural</note>
    </ligand>
</feature>
<keyword evidence="10" id="KW-0813">Transport</keyword>
<gene>
    <name evidence="10 11" type="primary">crcB</name>
    <name evidence="10" type="synonym">fluC</name>
    <name evidence="11" type="ORF">GCM10009775_10890</name>
</gene>
<evidence type="ECO:0000256" key="8">
    <source>
        <dbReference type="ARBA" id="ARBA00035585"/>
    </source>
</evidence>
<evidence type="ECO:0000256" key="1">
    <source>
        <dbReference type="ARBA" id="ARBA00004651"/>
    </source>
</evidence>
<proteinExistence type="inferred from homology"/>
<sequence length="124" mass="12774">MSRPAFSWSHLGLIAAGGAVGTALRAGIIVLEDPSWAWLSIPLINIVGAFGLGIVTGLAARSTDSSRSRALRQFFGAGIMGGFTTYSTFAVQSVEPFALLIALATVVAGTLAAWAGLLIGRPRT</sequence>
<protein>
    <recommendedName>
        <fullName evidence="10">Fluoride-specific ion channel FluC</fullName>
    </recommendedName>
</protein>
<dbReference type="RefSeq" id="WP_248146203.1">
    <property type="nucleotide sequence ID" value="NZ_BAAAOF010000002.1"/>
</dbReference>
<evidence type="ECO:0000256" key="7">
    <source>
        <dbReference type="ARBA" id="ARBA00035120"/>
    </source>
</evidence>